<dbReference type="InterPro" id="IPR050416">
    <property type="entry name" value="FAD-linked_Oxidoreductase"/>
</dbReference>
<dbReference type="Pfam" id="PF08031">
    <property type="entry name" value="BBE"/>
    <property type="match status" value="1"/>
</dbReference>
<dbReference type="KEGG" id="apuu:APUU_10530S"/>
<dbReference type="InterPro" id="IPR012951">
    <property type="entry name" value="BBE"/>
</dbReference>
<proteinExistence type="inferred from homology"/>
<reference evidence="7" key="2">
    <citation type="submission" date="2021-02" db="EMBL/GenBank/DDBJ databases">
        <title>Aspergillus puulaauensis MK2 genome sequence.</title>
        <authorList>
            <person name="Futagami T."/>
            <person name="Mori K."/>
            <person name="Kadooka C."/>
            <person name="Tanaka T."/>
        </authorList>
    </citation>
    <scope>NUCLEOTIDE SEQUENCE</scope>
    <source>
        <strain evidence="7">MK2</strain>
    </source>
</reference>
<dbReference type="PROSITE" id="PS51387">
    <property type="entry name" value="FAD_PCMH"/>
    <property type="match status" value="1"/>
</dbReference>
<evidence type="ECO:0000256" key="2">
    <source>
        <dbReference type="ARBA" id="ARBA00022630"/>
    </source>
</evidence>
<dbReference type="Gene3D" id="3.30.43.10">
    <property type="entry name" value="Uridine Diphospho-n-acetylenolpyruvylglucosamine Reductase, domain 2"/>
    <property type="match status" value="1"/>
</dbReference>
<reference evidence="7" key="1">
    <citation type="submission" date="2021-01" db="EMBL/GenBank/DDBJ databases">
        <authorList>
            <consortium name="Aspergillus puulaauensis MK2 genome sequencing consortium"/>
            <person name="Kazuki M."/>
            <person name="Futagami T."/>
        </authorList>
    </citation>
    <scope>NUCLEOTIDE SEQUENCE</scope>
    <source>
        <strain evidence="7">MK2</strain>
    </source>
</reference>
<evidence type="ECO:0000256" key="1">
    <source>
        <dbReference type="ARBA" id="ARBA00005466"/>
    </source>
</evidence>
<dbReference type="GO" id="GO:0016491">
    <property type="term" value="F:oxidoreductase activity"/>
    <property type="evidence" value="ECO:0007669"/>
    <property type="project" value="UniProtKB-KW"/>
</dbReference>
<gene>
    <name evidence="7" type="ORF">APUU_10530S</name>
</gene>
<evidence type="ECO:0000256" key="5">
    <source>
        <dbReference type="SAM" id="SignalP"/>
    </source>
</evidence>
<evidence type="ECO:0000259" key="6">
    <source>
        <dbReference type="PROSITE" id="PS51387"/>
    </source>
</evidence>
<dbReference type="Gene3D" id="3.40.462.20">
    <property type="match status" value="1"/>
</dbReference>
<dbReference type="InterPro" id="IPR016167">
    <property type="entry name" value="FAD-bd_PCMH_sub1"/>
</dbReference>
<evidence type="ECO:0000256" key="4">
    <source>
        <dbReference type="ARBA" id="ARBA00023002"/>
    </source>
</evidence>
<keyword evidence="3" id="KW-0274">FAD</keyword>
<feature type="signal peptide" evidence="5">
    <location>
        <begin position="1"/>
        <end position="19"/>
    </location>
</feature>
<dbReference type="GO" id="GO:0071949">
    <property type="term" value="F:FAD binding"/>
    <property type="evidence" value="ECO:0007669"/>
    <property type="project" value="InterPro"/>
</dbReference>
<dbReference type="RefSeq" id="XP_041549896.1">
    <property type="nucleotide sequence ID" value="XM_041701819.1"/>
</dbReference>
<dbReference type="GeneID" id="64967707"/>
<dbReference type="InterPro" id="IPR016166">
    <property type="entry name" value="FAD-bd_PCMH"/>
</dbReference>
<feature type="domain" description="FAD-binding PCMH-type" evidence="6">
    <location>
        <begin position="73"/>
        <end position="245"/>
    </location>
</feature>
<dbReference type="OrthoDB" id="9996127at2759"/>
<dbReference type="Gene3D" id="3.30.465.10">
    <property type="match status" value="1"/>
</dbReference>
<organism evidence="7 8">
    <name type="scientific">Aspergillus puulaauensis</name>
    <dbReference type="NCBI Taxonomy" id="1220207"/>
    <lineage>
        <taxon>Eukaryota</taxon>
        <taxon>Fungi</taxon>
        <taxon>Dikarya</taxon>
        <taxon>Ascomycota</taxon>
        <taxon>Pezizomycotina</taxon>
        <taxon>Eurotiomycetes</taxon>
        <taxon>Eurotiomycetidae</taxon>
        <taxon>Eurotiales</taxon>
        <taxon>Aspergillaceae</taxon>
        <taxon>Aspergillus</taxon>
    </lineage>
</organism>
<keyword evidence="4" id="KW-0560">Oxidoreductase</keyword>
<evidence type="ECO:0000313" key="8">
    <source>
        <dbReference type="Proteomes" id="UP000654913"/>
    </source>
</evidence>
<dbReference type="Pfam" id="PF01565">
    <property type="entry name" value="FAD_binding_4"/>
    <property type="match status" value="1"/>
</dbReference>
<dbReference type="SUPFAM" id="SSF56176">
    <property type="entry name" value="FAD-binding/transporter-associated domain-like"/>
    <property type="match status" value="1"/>
</dbReference>
<comment type="similarity">
    <text evidence="1">Belongs to the oxygen-dependent FAD-linked oxidoreductase family.</text>
</comment>
<keyword evidence="8" id="KW-1185">Reference proteome</keyword>
<dbReference type="EMBL" id="AP024443">
    <property type="protein sequence ID" value="BCS17702.1"/>
    <property type="molecule type" value="Genomic_DNA"/>
</dbReference>
<dbReference type="InterPro" id="IPR006094">
    <property type="entry name" value="Oxid_FAD_bind_N"/>
</dbReference>
<dbReference type="PANTHER" id="PTHR42973:SF8">
    <property type="entry name" value="FAD-BINDING PCMH-TYPE DOMAIN-CONTAINING PROTEIN"/>
    <property type="match status" value="1"/>
</dbReference>
<feature type="chain" id="PRO_5030631330" description="FAD-binding PCMH-type domain-containing protein" evidence="5">
    <location>
        <begin position="20"/>
        <end position="511"/>
    </location>
</feature>
<dbReference type="Proteomes" id="UP000654913">
    <property type="component" value="Chromosome 1"/>
</dbReference>
<accession>A0A7R7XA95</accession>
<sequence>MRSFFKYLALAALPAATLALPYPFNVATRTPAQHNLTSTSIITQLGPMLSSDAAIYAHSDERWENATSRWQSYSSPDFTVVVEAGTEGDVAVIVKYANSYGIPFLAVNTGHGAPKTLGTLRNGIEISLRQLDEITIAQDGESAFFGGGVYSDQVIHTLWDAGYVAGTGSCACVGIMGPTLGGGHGRYQGFYGLIIDMLISMNVVLADGSTVTVSNSSHPDLWWAMRGAGHNFGIVTSFEADIHPRTVDEWYIHRFVFTQDKLESVFETVNAQQMAEDAPVELMNYGVFTWNAEFSTTEPILEFFIHYVGTAENAAPFLQPYDALDPVVSTGQYHPYPDVPDATGTGVHSPMCQHGKTNMQFPFGLLEHNITATRQIYDYFANVTAAQPVYNQSIVVFEAYSLQGVQAVDPASSAFPHREDRFLCDVLITYEPDSSLDNRAIAIGKQISRLWAEGQPGQEEHIYVNYAFGDEPLEQVYGSEPWRLDRLRAAKAKYDPNNIFRYYNPLVRGSK</sequence>
<evidence type="ECO:0000313" key="7">
    <source>
        <dbReference type="EMBL" id="BCS17702.1"/>
    </source>
</evidence>
<dbReference type="InterPro" id="IPR016169">
    <property type="entry name" value="FAD-bd_PCMH_sub2"/>
</dbReference>
<keyword evidence="2" id="KW-0285">Flavoprotein</keyword>
<name>A0A7R7XA95_9EURO</name>
<dbReference type="AlphaFoldDB" id="A0A7R7XA95"/>
<keyword evidence="5" id="KW-0732">Signal</keyword>
<dbReference type="InterPro" id="IPR036318">
    <property type="entry name" value="FAD-bd_PCMH-like_sf"/>
</dbReference>
<evidence type="ECO:0000256" key="3">
    <source>
        <dbReference type="ARBA" id="ARBA00022827"/>
    </source>
</evidence>
<dbReference type="PANTHER" id="PTHR42973">
    <property type="entry name" value="BINDING OXIDOREDUCTASE, PUTATIVE (AFU_ORTHOLOGUE AFUA_1G17690)-RELATED"/>
    <property type="match status" value="1"/>
</dbReference>
<protein>
    <recommendedName>
        <fullName evidence="6">FAD-binding PCMH-type domain-containing protein</fullName>
    </recommendedName>
</protein>